<dbReference type="Proteomes" id="UP000250572">
    <property type="component" value="Unassembled WGS sequence"/>
</dbReference>
<sequence>MVEGHPPWNSALTRFRISNSDTKVLPALVSITIRTQDFSDLHVPRLLLDLVLSQPVGNAVEEFLREVRSRELPHSAGLVSQPTAVKFLMARKFDVSRAIDLFQAYKNTRIKEGIININPDEEPLRSELLSGKFTVLPGRDANGAALALFTARLHRPDITTHKAVLQAIIYQLDKAIESLETQRDGLIFIYDMTNSSYGNFDYELCVKILNLLKGAFPARLKCVFIVSSPLWFRAPFAVLRLFVREKLRERVSTVRAHELVSHIPVSSLPEHLGGTSQYSHVAWIQSCVNMQSNTALGDTQEHDTHDCVGSLLRSYSLDNSNASIGTVPSHTLQGTERAVANANCYDDNNANPQNHIVGVEGRTQGPGQYQQGSNSSADKSQGNHQHWNGTALSGANTGVGPNSNVNGQAPTQSDTPPNTPLSQKTSDGPAAGITTNPASRFQNEAVKEEDEDEEQEGVPPLPQKALPRPPNQAASQSPPLSSSWGPDDDENRYTEVSVHMPDQGGMTVHQLVEYVKRKKKKGIYQEYEDIRKEPPAGTFDYSKKMSNQIKNRYSDVLCLDQSRVRLCQLCDDEDETSDYINASFMDGYKRSNAYIATQGPLPKTFVDFWRMLWEQMVLIIVMTTRVVERGRVKCGQYWPLEEGRTEQHGYFMVKNTHIQVFQDFKLSYLELYNTQSGEKREVCHYLYVSWPDFGVPKSASAMLDFREHVLERRKAAVQSLGSSWRGPPGGPPVVVHCSAGIGRTGTFCTLDICLSQLEDVGTVNVQQTVRRMRTQRAFSIQTWDQYYFCYTAVIEYAQRHGRLSPVQWSDSELETDSEYHSRGVTQLRAAEN</sequence>
<proteinExistence type="inferred from homology"/>
<dbReference type="Pfam" id="PF00102">
    <property type="entry name" value="Y_phosphatase"/>
    <property type="match status" value="1"/>
</dbReference>
<feature type="region of interest" description="Disordered" evidence="10">
    <location>
        <begin position="344"/>
        <end position="492"/>
    </location>
</feature>
<comment type="function">
    <text evidence="7">Protein-tyrosine phosphatase that could participate in the transfer of hydrophobic ligands or in functions of the Golgi apparatus.</text>
</comment>
<dbReference type="GO" id="GO:0004725">
    <property type="term" value="F:protein tyrosine phosphatase activity"/>
    <property type="evidence" value="ECO:0007669"/>
    <property type="project" value="UniProtKB-EC"/>
</dbReference>
<feature type="compositionally biased region" description="Low complexity" evidence="10">
    <location>
        <begin position="471"/>
        <end position="483"/>
    </location>
</feature>
<evidence type="ECO:0000256" key="8">
    <source>
        <dbReference type="ARBA" id="ARBA00060781"/>
    </source>
</evidence>
<dbReference type="InterPro" id="IPR036273">
    <property type="entry name" value="CRAL/TRIO_N_dom_sf"/>
</dbReference>
<dbReference type="CDD" id="cd00170">
    <property type="entry name" value="SEC14"/>
    <property type="match status" value="1"/>
</dbReference>
<dbReference type="PANTHER" id="PTHR19134:SF328">
    <property type="entry name" value="PROTEIN TYROSINE PHOSPHATASE NON-RECEPTOR TYPE 9B"/>
    <property type="match status" value="1"/>
</dbReference>
<evidence type="ECO:0000256" key="10">
    <source>
        <dbReference type="SAM" id="MobiDB-lite"/>
    </source>
</evidence>
<keyword evidence="5" id="KW-0904">Protein phosphatase</keyword>
<dbReference type="FunFam" id="3.40.525.10:FF:000005">
    <property type="entry name" value="Tyrosine-protein phosphatase non-receptor type 9"/>
    <property type="match status" value="1"/>
</dbReference>
<dbReference type="InterPro" id="IPR029021">
    <property type="entry name" value="Prot-tyrosine_phosphatase-like"/>
</dbReference>
<evidence type="ECO:0000256" key="5">
    <source>
        <dbReference type="ARBA" id="ARBA00022912"/>
    </source>
</evidence>
<feature type="domain" description="Tyrosine-protein phosphatase" evidence="11">
    <location>
        <begin position="523"/>
        <end position="796"/>
    </location>
</feature>
<dbReference type="CDD" id="cd14543">
    <property type="entry name" value="PTPc-N9"/>
    <property type="match status" value="1"/>
</dbReference>
<dbReference type="InterPro" id="IPR003595">
    <property type="entry name" value="Tyr_Pase_cat"/>
</dbReference>
<feature type="domain" description="Tyrosine specific protein phosphatases" evidence="12">
    <location>
        <begin position="707"/>
        <end position="787"/>
    </location>
</feature>
<organism evidence="14 15">
    <name type="scientific">Gambusia affinis</name>
    <name type="common">Western mosquitofish</name>
    <name type="synonym">Heterandria affinis</name>
    <dbReference type="NCBI Taxonomy" id="33528"/>
    <lineage>
        <taxon>Eukaryota</taxon>
        <taxon>Metazoa</taxon>
        <taxon>Chordata</taxon>
        <taxon>Craniata</taxon>
        <taxon>Vertebrata</taxon>
        <taxon>Euteleostomi</taxon>
        <taxon>Actinopterygii</taxon>
        <taxon>Neopterygii</taxon>
        <taxon>Teleostei</taxon>
        <taxon>Neoteleostei</taxon>
        <taxon>Acanthomorphata</taxon>
        <taxon>Ovalentaria</taxon>
        <taxon>Atherinomorphae</taxon>
        <taxon>Cyprinodontiformes</taxon>
        <taxon>Poeciliidae</taxon>
        <taxon>Poeciliinae</taxon>
        <taxon>Gambusia</taxon>
    </lineage>
</organism>
<dbReference type="STRING" id="33528.ENSGAFP00000006750"/>
<feature type="compositionally biased region" description="Pro residues" evidence="10">
    <location>
        <begin position="459"/>
        <end position="470"/>
    </location>
</feature>
<dbReference type="SMART" id="SM00194">
    <property type="entry name" value="PTPc"/>
    <property type="match status" value="1"/>
</dbReference>
<evidence type="ECO:0000256" key="6">
    <source>
        <dbReference type="ARBA" id="ARBA00022990"/>
    </source>
</evidence>
<dbReference type="InterPro" id="IPR000387">
    <property type="entry name" value="Tyr_Pase_dom"/>
</dbReference>
<dbReference type="InterPro" id="IPR036865">
    <property type="entry name" value="CRAL-TRIO_dom_sf"/>
</dbReference>
<dbReference type="InterPro" id="IPR011074">
    <property type="entry name" value="CRAL/TRIO_N_dom"/>
</dbReference>
<keyword evidence="15" id="KW-1185">Reference proteome</keyword>
<dbReference type="InterPro" id="IPR016130">
    <property type="entry name" value="Tyr_Pase_AS"/>
</dbReference>
<keyword evidence="6" id="KW-0007">Acetylation</keyword>
<reference evidence="14 15" key="1">
    <citation type="journal article" date="2018" name="G3 (Bethesda)">
        <title>A High-Quality Reference Genome for the Invasive Mosquitofish Gambusia affinis Using a Chicago Library.</title>
        <authorList>
            <person name="Hoffberg S.L."/>
            <person name="Troendle N.J."/>
            <person name="Glenn T.C."/>
            <person name="Mahmud O."/>
            <person name="Louha S."/>
            <person name="Chalopin D."/>
            <person name="Bennetzen J.L."/>
            <person name="Mauricio R."/>
        </authorList>
    </citation>
    <scope>NUCLEOTIDE SEQUENCE [LARGE SCALE GENOMIC DNA]</scope>
    <source>
        <strain evidence="14">NE01/NJP1002.9</strain>
        <tissue evidence="14">Muscle</tissue>
    </source>
</reference>
<dbReference type="PANTHER" id="PTHR19134">
    <property type="entry name" value="RECEPTOR-TYPE TYROSINE-PROTEIN PHOSPHATASE"/>
    <property type="match status" value="1"/>
</dbReference>
<evidence type="ECO:0000313" key="15">
    <source>
        <dbReference type="Proteomes" id="UP000250572"/>
    </source>
</evidence>
<dbReference type="SUPFAM" id="SSF46938">
    <property type="entry name" value="CRAL/TRIO N-terminal domain"/>
    <property type="match status" value="1"/>
</dbReference>
<feature type="domain" description="CRAL-TRIO" evidence="13">
    <location>
        <begin position="121"/>
        <end position="280"/>
    </location>
</feature>
<comment type="subcellular location">
    <subcellularLocation>
        <location evidence="1">Cytoplasm</location>
    </subcellularLocation>
</comment>
<evidence type="ECO:0000259" key="12">
    <source>
        <dbReference type="PROSITE" id="PS50056"/>
    </source>
</evidence>
<dbReference type="EC" id="3.1.3.48" evidence="2"/>
<evidence type="ECO:0000256" key="9">
    <source>
        <dbReference type="ARBA" id="ARBA00069781"/>
    </source>
</evidence>
<feature type="compositionally biased region" description="Acidic residues" evidence="10">
    <location>
        <begin position="447"/>
        <end position="456"/>
    </location>
</feature>
<dbReference type="SUPFAM" id="SSF52799">
    <property type="entry name" value="(Phosphotyrosine protein) phosphatases II"/>
    <property type="match status" value="1"/>
</dbReference>
<keyword evidence="4" id="KW-0378">Hydrolase</keyword>
<dbReference type="Gene3D" id="3.40.525.10">
    <property type="entry name" value="CRAL-TRIO lipid binding domain"/>
    <property type="match status" value="1"/>
</dbReference>
<dbReference type="PROSITE" id="PS50055">
    <property type="entry name" value="TYR_PHOSPHATASE_PTP"/>
    <property type="match status" value="1"/>
</dbReference>
<dbReference type="PROSITE" id="PS50191">
    <property type="entry name" value="CRAL_TRIO"/>
    <property type="match status" value="1"/>
</dbReference>
<dbReference type="AlphaFoldDB" id="A0A315WC59"/>
<dbReference type="GO" id="GO:0005737">
    <property type="term" value="C:cytoplasm"/>
    <property type="evidence" value="ECO:0007669"/>
    <property type="project" value="UniProtKB-SubCell"/>
</dbReference>
<dbReference type="SUPFAM" id="SSF52087">
    <property type="entry name" value="CRAL/TRIO domain"/>
    <property type="match status" value="1"/>
</dbReference>
<dbReference type="EMBL" id="NHOQ01000158">
    <property type="protein sequence ID" value="PWA32670.1"/>
    <property type="molecule type" value="Genomic_DNA"/>
</dbReference>
<dbReference type="InterPro" id="IPR000242">
    <property type="entry name" value="PTP_cat"/>
</dbReference>
<comment type="similarity">
    <text evidence="8">Belongs to the protein-tyrosine phosphatase family. Non-receptor class 3 subfamily.</text>
</comment>
<dbReference type="SMART" id="SM00516">
    <property type="entry name" value="SEC14"/>
    <property type="match status" value="1"/>
</dbReference>
<accession>A0A315WC59</accession>
<dbReference type="PROSITE" id="PS50056">
    <property type="entry name" value="TYR_PHOSPHATASE_2"/>
    <property type="match status" value="1"/>
</dbReference>
<dbReference type="PRINTS" id="PR00700">
    <property type="entry name" value="PRTYPHPHTASE"/>
</dbReference>
<evidence type="ECO:0000256" key="3">
    <source>
        <dbReference type="ARBA" id="ARBA00022490"/>
    </source>
</evidence>
<evidence type="ECO:0000256" key="4">
    <source>
        <dbReference type="ARBA" id="ARBA00022801"/>
    </source>
</evidence>
<protein>
    <recommendedName>
        <fullName evidence="9">Tyrosine-protein phosphatase non-receptor type 9</fullName>
        <ecNumber evidence="2">3.1.3.48</ecNumber>
    </recommendedName>
</protein>
<evidence type="ECO:0000256" key="2">
    <source>
        <dbReference type="ARBA" id="ARBA00013064"/>
    </source>
</evidence>
<dbReference type="InterPro" id="IPR001251">
    <property type="entry name" value="CRAL-TRIO_dom"/>
</dbReference>
<dbReference type="SMART" id="SM01100">
    <property type="entry name" value="CRAL_TRIO_N"/>
    <property type="match status" value="1"/>
</dbReference>
<evidence type="ECO:0000313" key="14">
    <source>
        <dbReference type="EMBL" id="PWA32670.1"/>
    </source>
</evidence>
<dbReference type="PROSITE" id="PS00383">
    <property type="entry name" value="TYR_PHOSPHATASE_1"/>
    <property type="match status" value="1"/>
</dbReference>
<feature type="compositionally biased region" description="Polar residues" evidence="10">
    <location>
        <begin position="365"/>
        <end position="426"/>
    </location>
</feature>
<dbReference type="FunFam" id="3.90.190.10:FF:000026">
    <property type="entry name" value="tyrosine-protein phosphatase non-receptor type 9"/>
    <property type="match status" value="1"/>
</dbReference>
<dbReference type="Gene3D" id="3.90.190.10">
    <property type="entry name" value="Protein tyrosine phosphatase superfamily"/>
    <property type="match status" value="1"/>
</dbReference>
<evidence type="ECO:0000256" key="7">
    <source>
        <dbReference type="ARBA" id="ARBA00055430"/>
    </source>
</evidence>
<dbReference type="InterPro" id="IPR050348">
    <property type="entry name" value="Protein-Tyr_Phosphatase"/>
</dbReference>
<evidence type="ECO:0000256" key="1">
    <source>
        <dbReference type="ARBA" id="ARBA00004496"/>
    </source>
</evidence>
<evidence type="ECO:0000259" key="13">
    <source>
        <dbReference type="PROSITE" id="PS50191"/>
    </source>
</evidence>
<gene>
    <name evidence="14" type="ORF">CCH79_00012371</name>
</gene>
<keyword evidence="3" id="KW-0963">Cytoplasm</keyword>
<dbReference type="Pfam" id="PF00650">
    <property type="entry name" value="CRAL_TRIO"/>
    <property type="match status" value="1"/>
</dbReference>
<feature type="compositionally biased region" description="Polar residues" evidence="10">
    <location>
        <begin position="433"/>
        <end position="442"/>
    </location>
</feature>
<name>A0A315WC59_GAMAF</name>
<comment type="caution">
    <text evidence="14">The sequence shown here is derived from an EMBL/GenBank/DDBJ whole genome shotgun (WGS) entry which is preliminary data.</text>
</comment>
<evidence type="ECO:0000259" key="11">
    <source>
        <dbReference type="PROSITE" id="PS50055"/>
    </source>
</evidence>
<dbReference type="SMART" id="SM00404">
    <property type="entry name" value="PTPc_motif"/>
    <property type="match status" value="1"/>
</dbReference>